<sequence>MHFLYCGVRFCDSGAKMDFVLKVLLIVMVVWTNKLTAAPRKPRLSLAAQSPSYYFKDVDGILGTYSFGYDVRDQQTGNIQFRTEEKYPNGTVVGSYGYVDPTGKSQRFDYVADGEGLLHGGSLTQNYEQSPSQIHTISTEPSISWSRPRKPHKKKTQPLKTLSNILVPPRFTVID</sequence>
<feature type="region of interest" description="Disordered" evidence="3">
    <location>
        <begin position="128"/>
        <end position="161"/>
    </location>
</feature>
<reference evidence="4" key="1">
    <citation type="submission" date="2021-12" db="EMBL/GenBank/DDBJ databases">
        <authorList>
            <person name="Martin H S."/>
        </authorList>
    </citation>
    <scope>NUCLEOTIDE SEQUENCE</scope>
</reference>
<dbReference type="PRINTS" id="PR00947">
    <property type="entry name" value="CUTICLE"/>
</dbReference>
<evidence type="ECO:0000256" key="2">
    <source>
        <dbReference type="PROSITE-ProRule" id="PRU00497"/>
    </source>
</evidence>
<dbReference type="InterPro" id="IPR050468">
    <property type="entry name" value="Cuticle_Struct_Prot"/>
</dbReference>
<keyword evidence="5" id="KW-1185">Reference proteome</keyword>
<dbReference type="GO" id="GO:0008010">
    <property type="term" value="F:structural constituent of chitin-based larval cuticle"/>
    <property type="evidence" value="ECO:0007669"/>
    <property type="project" value="TreeGrafter"/>
</dbReference>
<organism evidence="4 5">
    <name type="scientific">Brenthis ino</name>
    <name type="common">lesser marbled fritillary</name>
    <dbReference type="NCBI Taxonomy" id="405034"/>
    <lineage>
        <taxon>Eukaryota</taxon>
        <taxon>Metazoa</taxon>
        <taxon>Ecdysozoa</taxon>
        <taxon>Arthropoda</taxon>
        <taxon>Hexapoda</taxon>
        <taxon>Insecta</taxon>
        <taxon>Pterygota</taxon>
        <taxon>Neoptera</taxon>
        <taxon>Endopterygota</taxon>
        <taxon>Lepidoptera</taxon>
        <taxon>Glossata</taxon>
        <taxon>Ditrysia</taxon>
        <taxon>Papilionoidea</taxon>
        <taxon>Nymphalidae</taxon>
        <taxon>Heliconiinae</taxon>
        <taxon>Argynnini</taxon>
        <taxon>Brenthis</taxon>
    </lineage>
</organism>
<name>A0A8J9V011_9NEOP</name>
<feature type="non-terminal residue" evidence="4">
    <location>
        <position position="175"/>
    </location>
</feature>
<evidence type="ECO:0000313" key="5">
    <source>
        <dbReference type="Proteomes" id="UP000838878"/>
    </source>
</evidence>
<proteinExistence type="predicted"/>
<evidence type="ECO:0000313" key="4">
    <source>
        <dbReference type="EMBL" id="CAH0728887.1"/>
    </source>
</evidence>
<keyword evidence="1" id="KW-0732">Signal</keyword>
<dbReference type="Pfam" id="PF00379">
    <property type="entry name" value="Chitin_bind_4"/>
    <property type="match status" value="1"/>
</dbReference>
<dbReference type="PANTHER" id="PTHR10380">
    <property type="entry name" value="CUTICLE PROTEIN"/>
    <property type="match status" value="1"/>
</dbReference>
<dbReference type="InterPro" id="IPR000618">
    <property type="entry name" value="Insect_cuticle"/>
</dbReference>
<dbReference type="PANTHER" id="PTHR10380:SF224">
    <property type="entry name" value="CUTICULAR PROTEIN 12A"/>
    <property type="match status" value="1"/>
</dbReference>
<dbReference type="AlphaFoldDB" id="A0A8J9V011"/>
<keyword evidence="2" id="KW-0193">Cuticle</keyword>
<evidence type="ECO:0000256" key="1">
    <source>
        <dbReference type="ARBA" id="ARBA00022729"/>
    </source>
</evidence>
<protein>
    <submittedName>
        <fullName evidence="4">Uncharacterized protein</fullName>
    </submittedName>
</protein>
<evidence type="ECO:0000256" key="3">
    <source>
        <dbReference type="SAM" id="MobiDB-lite"/>
    </source>
</evidence>
<feature type="compositionally biased region" description="Basic residues" evidence="3">
    <location>
        <begin position="147"/>
        <end position="157"/>
    </location>
</feature>
<dbReference type="OrthoDB" id="8021718at2759"/>
<dbReference type="EMBL" id="OV170227">
    <property type="protein sequence ID" value="CAH0728887.1"/>
    <property type="molecule type" value="Genomic_DNA"/>
</dbReference>
<dbReference type="PROSITE" id="PS51155">
    <property type="entry name" value="CHIT_BIND_RR_2"/>
    <property type="match status" value="1"/>
</dbReference>
<feature type="compositionally biased region" description="Polar residues" evidence="3">
    <location>
        <begin position="128"/>
        <end position="145"/>
    </location>
</feature>
<gene>
    <name evidence="4" type="ORF">BINO364_LOCUS14057</name>
</gene>
<dbReference type="Proteomes" id="UP000838878">
    <property type="component" value="Chromosome 7"/>
</dbReference>
<accession>A0A8J9V011</accession>
<dbReference type="GO" id="GO:0062129">
    <property type="term" value="C:chitin-based extracellular matrix"/>
    <property type="evidence" value="ECO:0007669"/>
    <property type="project" value="TreeGrafter"/>
</dbReference>